<dbReference type="PANTHER" id="PTHR47955">
    <property type="entry name" value="CYTOCHROME P450 FAMILY 71 PROTEIN"/>
    <property type="match status" value="1"/>
</dbReference>
<dbReference type="GO" id="GO:0005506">
    <property type="term" value="F:iron ion binding"/>
    <property type="evidence" value="ECO:0007669"/>
    <property type="project" value="InterPro"/>
</dbReference>
<evidence type="ECO:0000256" key="6">
    <source>
        <dbReference type="ARBA" id="ARBA00023033"/>
    </source>
</evidence>
<dbReference type="Proteomes" id="UP001443914">
    <property type="component" value="Unassembled WGS sequence"/>
</dbReference>
<evidence type="ECO:0000256" key="3">
    <source>
        <dbReference type="ARBA" id="ARBA00022723"/>
    </source>
</evidence>
<dbReference type="GO" id="GO:0004497">
    <property type="term" value="F:monooxygenase activity"/>
    <property type="evidence" value="ECO:0007669"/>
    <property type="project" value="UniProtKB-KW"/>
</dbReference>
<dbReference type="InterPro" id="IPR017972">
    <property type="entry name" value="Cyt_P450_CS"/>
</dbReference>
<evidence type="ECO:0000256" key="5">
    <source>
        <dbReference type="ARBA" id="ARBA00023004"/>
    </source>
</evidence>
<dbReference type="PRINTS" id="PR00385">
    <property type="entry name" value="P450"/>
</dbReference>
<evidence type="ECO:0000256" key="1">
    <source>
        <dbReference type="ARBA" id="ARBA00010617"/>
    </source>
</evidence>
<dbReference type="SUPFAM" id="SSF48264">
    <property type="entry name" value="Cytochrome P450"/>
    <property type="match status" value="1"/>
</dbReference>
<proteinExistence type="inferred from homology"/>
<name>A0AAW1J268_SAPOF</name>
<evidence type="ECO:0000256" key="7">
    <source>
        <dbReference type="PIRSR" id="PIRSR602401-1"/>
    </source>
</evidence>
<evidence type="ECO:0000313" key="9">
    <source>
        <dbReference type="EMBL" id="KAK9697388.1"/>
    </source>
</evidence>
<comment type="similarity">
    <text evidence="1 8">Belongs to the cytochrome P450 family.</text>
</comment>
<gene>
    <name evidence="9" type="ORF">RND81_08G035000</name>
</gene>
<evidence type="ECO:0000256" key="4">
    <source>
        <dbReference type="ARBA" id="ARBA00023002"/>
    </source>
</evidence>
<comment type="caution">
    <text evidence="9">The sequence shown here is derived from an EMBL/GenBank/DDBJ whole genome shotgun (WGS) entry which is preliminary data.</text>
</comment>
<dbReference type="GO" id="GO:0016705">
    <property type="term" value="F:oxidoreductase activity, acting on paired donors, with incorporation or reduction of molecular oxygen"/>
    <property type="evidence" value="ECO:0007669"/>
    <property type="project" value="InterPro"/>
</dbReference>
<dbReference type="Gene3D" id="1.10.630.10">
    <property type="entry name" value="Cytochrome P450"/>
    <property type="match status" value="1"/>
</dbReference>
<dbReference type="CDD" id="cd11072">
    <property type="entry name" value="CYP71-like"/>
    <property type="match status" value="1"/>
</dbReference>
<dbReference type="PANTHER" id="PTHR47955:SF8">
    <property type="entry name" value="CYTOCHROME P450 71D11-LIKE"/>
    <property type="match status" value="1"/>
</dbReference>
<evidence type="ECO:0008006" key="11">
    <source>
        <dbReference type="Google" id="ProtNLM"/>
    </source>
</evidence>
<feature type="binding site" description="axial binding residue" evidence="7">
    <location>
        <position position="447"/>
    </location>
    <ligand>
        <name>heme</name>
        <dbReference type="ChEBI" id="CHEBI:30413"/>
    </ligand>
    <ligandPart>
        <name>Fe</name>
        <dbReference type="ChEBI" id="CHEBI:18248"/>
    </ligandPart>
</feature>
<dbReference type="EMBL" id="JBDFQZ010000008">
    <property type="protein sequence ID" value="KAK9697388.1"/>
    <property type="molecule type" value="Genomic_DNA"/>
</dbReference>
<comment type="cofactor">
    <cofactor evidence="7">
        <name>heme</name>
        <dbReference type="ChEBI" id="CHEBI:30413"/>
    </cofactor>
</comment>
<keyword evidence="2 7" id="KW-0349">Heme</keyword>
<dbReference type="GO" id="GO:0020037">
    <property type="term" value="F:heme binding"/>
    <property type="evidence" value="ECO:0007669"/>
    <property type="project" value="InterPro"/>
</dbReference>
<evidence type="ECO:0000256" key="8">
    <source>
        <dbReference type="RuleBase" id="RU000461"/>
    </source>
</evidence>
<keyword evidence="3 7" id="KW-0479">Metal-binding</keyword>
<dbReference type="AlphaFoldDB" id="A0AAW1J268"/>
<keyword evidence="4 8" id="KW-0560">Oxidoreductase</keyword>
<keyword evidence="10" id="KW-1185">Reference proteome</keyword>
<dbReference type="InterPro" id="IPR002401">
    <property type="entry name" value="Cyt_P450_E_grp-I"/>
</dbReference>
<dbReference type="PROSITE" id="PS00086">
    <property type="entry name" value="CYTOCHROME_P450"/>
    <property type="match status" value="1"/>
</dbReference>
<keyword evidence="5 7" id="KW-0408">Iron</keyword>
<dbReference type="InterPro" id="IPR036396">
    <property type="entry name" value="Cyt_P450_sf"/>
</dbReference>
<protein>
    <recommendedName>
        <fullName evidence="11">Cytochrome P450</fullName>
    </recommendedName>
</protein>
<reference evidence="9" key="1">
    <citation type="submission" date="2024-03" db="EMBL/GenBank/DDBJ databases">
        <title>WGS assembly of Saponaria officinalis var. Norfolk2.</title>
        <authorList>
            <person name="Jenkins J."/>
            <person name="Shu S."/>
            <person name="Grimwood J."/>
            <person name="Barry K."/>
            <person name="Goodstein D."/>
            <person name="Schmutz J."/>
            <person name="Leebens-Mack J."/>
            <person name="Osbourn A."/>
        </authorList>
    </citation>
    <scope>NUCLEOTIDE SEQUENCE [LARGE SCALE GENOMIC DNA]</scope>
    <source>
        <strain evidence="9">JIC</strain>
    </source>
</reference>
<dbReference type="PRINTS" id="PR00463">
    <property type="entry name" value="EP450I"/>
</dbReference>
<evidence type="ECO:0000313" key="10">
    <source>
        <dbReference type="Proteomes" id="UP001443914"/>
    </source>
</evidence>
<sequence>MELILSLLFTILMLTIVTYTIITKNNPKKQSIPLPGPRKLPIIGNLHQLISRTTLPHRRLSNLSSTFGPVMHLTLGEVPTIILSSADAAKEAMRTHDSALCSRPRLMLAEVMFYGCSDIALAPYGEYWRQVRKIATLELFTSARIHSFRTVRVEEVMDLVKCLEMEVGNVVNLSQKIFDLTFSTTLRTAMNKKGKDGREFKALFSDMSEVASGFSIGDLYPSIKIIPSITGLKRKLENLVKRADNLMNPIIEEHISNMQRGENVVVQDLIDILLTFHKGDCDLNQNTSRDFSLTIDNIKAIVVELFGAGSETSSTTIEWAMAELLKNEGAMKKVTDEVRQILQGKESFDETSLVELKYLKNVIKETLRLHPPFPLLVPRLAMDRCQINGHEIGPNTRVFINAWAIGRDPKYWKDPEKFNPERFEGSSVDYKGNHFELIPFGSGRRICPGMGLSVATIELALAKLLYHFDWKLPHGASAIELDMDETFGIVAKRKNDLHVIPIAYC</sequence>
<evidence type="ECO:0000256" key="2">
    <source>
        <dbReference type="ARBA" id="ARBA00022617"/>
    </source>
</evidence>
<dbReference type="InterPro" id="IPR001128">
    <property type="entry name" value="Cyt_P450"/>
</dbReference>
<dbReference type="Pfam" id="PF00067">
    <property type="entry name" value="p450"/>
    <property type="match status" value="1"/>
</dbReference>
<accession>A0AAW1J268</accession>
<dbReference type="FunFam" id="1.10.630.10:FF:000043">
    <property type="entry name" value="Cytochrome P450 99A2"/>
    <property type="match status" value="1"/>
</dbReference>
<organism evidence="9 10">
    <name type="scientific">Saponaria officinalis</name>
    <name type="common">Common soapwort</name>
    <name type="synonym">Lychnis saponaria</name>
    <dbReference type="NCBI Taxonomy" id="3572"/>
    <lineage>
        <taxon>Eukaryota</taxon>
        <taxon>Viridiplantae</taxon>
        <taxon>Streptophyta</taxon>
        <taxon>Embryophyta</taxon>
        <taxon>Tracheophyta</taxon>
        <taxon>Spermatophyta</taxon>
        <taxon>Magnoliopsida</taxon>
        <taxon>eudicotyledons</taxon>
        <taxon>Gunneridae</taxon>
        <taxon>Pentapetalae</taxon>
        <taxon>Caryophyllales</taxon>
        <taxon>Caryophyllaceae</taxon>
        <taxon>Caryophylleae</taxon>
        <taxon>Saponaria</taxon>
    </lineage>
</organism>
<keyword evidence="6 8" id="KW-0503">Monooxygenase</keyword>